<dbReference type="Pfam" id="PF26130">
    <property type="entry name" value="PB1-like"/>
    <property type="match status" value="1"/>
</dbReference>
<feature type="compositionally biased region" description="Polar residues" evidence="6">
    <location>
        <begin position="607"/>
        <end position="629"/>
    </location>
</feature>
<feature type="transmembrane region" description="Helical" evidence="7">
    <location>
        <begin position="1963"/>
        <end position="1986"/>
    </location>
</feature>
<dbReference type="PRINTS" id="PR00447">
    <property type="entry name" value="NATRESASSCMP"/>
</dbReference>
<dbReference type="PANTHER" id="PTHR11706:SF75">
    <property type="entry name" value="ETHYLENE-INSENSITIVE PROTEIN 2"/>
    <property type="match status" value="1"/>
</dbReference>
<evidence type="ECO:0000259" key="8">
    <source>
        <dbReference type="Pfam" id="PF26130"/>
    </source>
</evidence>
<evidence type="ECO:0000256" key="5">
    <source>
        <dbReference type="ARBA" id="ARBA00023136"/>
    </source>
</evidence>
<evidence type="ECO:0000313" key="9">
    <source>
        <dbReference type="EMBL" id="RYR44313.1"/>
    </source>
</evidence>
<feature type="transmembrane region" description="Helical" evidence="7">
    <location>
        <begin position="1897"/>
        <end position="1917"/>
    </location>
</feature>
<feature type="transmembrane region" description="Helical" evidence="7">
    <location>
        <begin position="1937"/>
        <end position="1956"/>
    </location>
</feature>
<comment type="subcellular location">
    <subcellularLocation>
        <location evidence="1">Membrane</location>
        <topology evidence="1">Multi-pass membrane protein</topology>
    </subcellularLocation>
</comment>
<keyword evidence="5 7" id="KW-0472">Membrane</keyword>
<evidence type="ECO:0000256" key="1">
    <source>
        <dbReference type="ARBA" id="ARBA00004141"/>
    </source>
</evidence>
<keyword evidence="10" id="KW-1185">Reference proteome</keyword>
<keyword evidence="3 7" id="KW-0812">Transmembrane</keyword>
<sequence>MEAGRLNANQQHGFLHRSLPAVIPVLLISIGYVDPGKWVATVEGGARFGFDLMAFMLIFNLAAIFCQYISARIGIVTGRDLAQICSDEYDTGTCMLLGVQAELSVIILDLNMDIEKAKILGQYVAGFVLVLVVLGLLINRPENPLSVNGIQIKLSGESAFVLMSLLGATLVPHNFYLHSSIVQNLDVVPNYVPYKPYGSLLVKWHQGPTNISKDALCHNHFWAILCVFSCLYLVNNALMSTSANEFHAMGHVLLTFQDALSPMEQVLRSPVALSVLFLILFLSNQMTALNWGFGGEVVVQSFLKLDIPGWLHYATIRVIAVLPALYCVWSSGAEGLYQLLIFTQVLVALQLPSSVIPLFRVATSRSIMGLHKMSQFEELLALIIFIGMLGLNIVFVVEMMFGGSDWVGDLRWNAGSGMSLSYLFILTIAFASLSLMVSLAATPLRSASVQLDAQAWNLDMPEAVPNPLVVGEESNVAETRYHGDAGARLREPTPAPARTLDYTDVPVHSTLPETVLEPDLHVTAVKESQSITSFPSSPKALTKELAYKSESEAVSMVTDDTSVFRMEDTETIKIESNAPVEEVGEDSTAERDDDDDGDSWENEESSKVVSASPLSTTSDGPPSFRSFSGKSEEGGNSIGSLSKLAGLGRAARRQLAAILDEFWGQLYDFHGQATTEARAKKLDVLIAMGSDSRLTGSMQKIDSFGKEYPDYLASVGGSGSNSVLNSSPYDTSDQRRMQSSLESSYGIQRSSSMHANPIQLVDAYVQNSGRNLLESGERRYSSVRNLPSSGDSGERRYSSVRNLPSSESWDYQPATIHGFQTPSYLSRVDKGRNLDNLNGPMELSQLKAASIANTNYRDSVAYALAKKLHSNGLGVGQPPGFHNVAASRNSQLQSERICYDYSSSGPAVNMAGSGNAKKYHSLPDISGYAIPHRAGYASNKNAPWDGSVGYGSSASRTSYEPSLYSNSESRAGAPLAFDELSPSKVYREALSSQLSSGFDTASLWSRQPFEQFGVADKIHNDGMEGVGSRPNNIPQESTAFVDIERKLLQSFRLCIVKLLKLEGSDWLFSQNDGVDEDLIDRVAAREKFVYEIETREMNPGNHVGEAHKFSSDRKSGSLMKNNEANSSTLLVSSVPNCGEGCIWRSELIISFGVWCIHRILNFSLMESRPELWGKYTYVLNRLQGIVDPAFSKPRSPLVPCFCLQVPASHQQKSSPPLSNGMMLPPTSKPGRGKCTTASTLLDLIKDVEMAISSRKGRTGTAAGDVAFPKGKENLASVLKRYKRRLSNKAVVTHEGTEHVLVFGRKTRRPEIASFSDCALGNIMVLWWNSDVTQRRPCLCGTATTTSDIRNDIVSWEKRSWEANEATTEEPFNLTSRICWNPYVVRVLLVHMFQPMNAEVLNIMFHYGRNFEKDKDGRWTYYPNNKHYLDDLDVDKLDVFYPKNYFKELGYETMKEVWWQVLGMSLKVGLRHLDSDNKLREMCSQGEKNNGVVDVYIEHGISEPEILQGQDVIVHVDDQVRDLGEQAKSNARIVKPPRKTTIEKDLPISLSIVTYKPQAKEALPKKTNVNLKMESKPKPKTVSKPKSIPTQRGGRTLMKAQVLAKKFSQSKMEAGRLNANHQRGFLDRSLPAVIPVLLISIGYIDPGKWVATVEGGARFGFDLMAFMLIFNLAAIFCQYISARIGIVTERDLAQICSNEYDTWTCMLLGVQAELSVIILDLNMILGVAQGLNLIFGWDLFTCVFLTATSAVFHLLLAGLLDIEKAKILGQYVAGFVLVLVVLGLLINRPENPLSVNGIQIKLSGEIAFVLMSLLGATLVPHNFYLHSSIVQWHQGPTNISKDALCHNYFWAILCVFSCLYLVNNAVMSTSANEFHSMGLVLLTFQDALSPMEQVLRSPVALSVLFLIVFLANQITALNWGFGGEVVVQSFLKLDIPGWLHYATIRVIAVLPALYCVWSSGAEGLYQLLIFTQVLVALQLPSSVIPLFRVATSRSLMDVHKMSQFEELLALIIFIGMLGLNIVFVVEMMFGSSDWVGDLRWNAGSGVSFSYLFILTIAFASLSLMVWLAATPLRSASVQLDAQAWNLDVPEAVPNPFVVGEESNVAETRYHGDAGARLREPTPAPARTLDYTDVPVHSNLPETILEPDLHVTAVRESQSIASFPGSPKALTKELAYKPESEAVSMVTDDTSVFKMEDTETIKIESNAPVEEVGEDSTAERDDDDDGDSWENEESSKVVSASPLSTTLDGPPSFRSFSGKSEEGGNSIGSLSRLAGLGRAARRQLAAILDEFWGQLYDFHGQATTEARAKKLDVLIAMGSDSRLTGSMQKIDSFGKDYPDYLASVGGSGSNSVLNSGPYDSSDQRRMQSSLESSYGIQRSSSMHANPMQLLDAYVQNSGRNILDSGERRYSSVSNLPSSGDSGERRYSSVRNLPLSSDSGERRYSSVRNLPSSEARDYQPATIHGYQAASYLSQVDKGRNLDNLNGPMELPQLKAASIANTNYRDSVAYALAKKLHSNGLGVGQPPGFHNVAASRNSQLQSERTSYDYSSSGPAVNMAGSVNAKKYHSLPDISGYAIPHRAGYASNKNAPWDGSVGYGSSVSRASYELSLYSNSESRAGAPLAFDELSPSKVYREALSSSGFDTASLWSRQPFEQFGVADKTHNGGLEGIGSRPNNITQEGTAFVDIERKLLQSFRLCIVKLLKLEGSDWLFSQYDGVDEDLIDRVAAREKFVYEIESREMNPGNHVGEAHNFSSDGKSGSLMKNNEANSSTSLVSSVPNCGEGCIWRSELIISFGVWCIHRILNFSLMESRPELWGKYTYVLNRLQGIIDPAFSKPRSPLVPCFCLQVPASHQQKSSPPLSNGVMLPPTSKPGRGKCTTALTLLDLIKDVEMAISCRKGRTGTAAGDVAFPKGKENLASVLKRYKRRLSNKAVGTKEGTGLRKMPTSAPYNNL</sequence>
<feature type="transmembrane region" description="Helical" evidence="7">
    <location>
        <begin position="1733"/>
        <end position="1755"/>
    </location>
</feature>
<dbReference type="EMBL" id="SDMP01000008">
    <property type="protein sequence ID" value="RYR44313.1"/>
    <property type="molecule type" value="Genomic_DNA"/>
</dbReference>
<keyword evidence="4 7" id="KW-1133">Transmembrane helix</keyword>
<feature type="transmembrane region" description="Helical" evidence="7">
    <location>
        <begin position="221"/>
        <end position="239"/>
    </location>
</feature>
<evidence type="ECO:0000256" key="6">
    <source>
        <dbReference type="SAM" id="MobiDB-lite"/>
    </source>
</evidence>
<feature type="region of interest" description="Disordered" evidence="6">
    <location>
        <begin position="2344"/>
        <end position="2376"/>
    </location>
</feature>
<dbReference type="GO" id="GO:0034755">
    <property type="term" value="P:iron ion transmembrane transport"/>
    <property type="evidence" value="ECO:0007669"/>
    <property type="project" value="TreeGrafter"/>
</dbReference>
<feature type="transmembrane region" description="Helical" evidence="7">
    <location>
        <begin position="310"/>
        <end position="331"/>
    </location>
</feature>
<feature type="transmembrane region" description="Helical" evidence="7">
    <location>
        <begin position="1767"/>
        <end position="1785"/>
    </location>
</feature>
<evidence type="ECO:0000256" key="2">
    <source>
        <dbReference type="ARBA" id="ARBA00009965"/>
    </source>
</evidence>
<dbReference type="InterPro" id="IPR058594">
    <property type="entry name" value="PB1-like_dom_pln"/>
</dbReference>
<dbReference type="PANTHER" id="PTHR11706">
    <property type="entry name" value="SOLUTE CARRIER PROTEIN FAMILY 11 MEMBER"/>
    <property type="match status" value="1"/>
</dbReference>
<dbReference type="GO" id="GO:0005384">
    <property type="term" value="F:manganese ion transmembrane transporter activity"/>
    <property type="evidence" value="ECO:0007669"/>
    <property type="project" value="TreeGrafter"/>
</dbReference>
<feature type="transmembrane region" description="Helical" evidence="7">
    <location>
        <begin position="379"/>
        <end position="401"/>
    </location>
</feature>
<feature type="domain" description="PB1-like" evidence="8">
    <location>
        <begin position="1399"/>
        <end position="1498"/>
    </location>
</feature>
<feature type="region of interest" description="Disordered" evidence="6">
    <location>
        <begin position="717"/>
        <end position="750"/>
    </location>
</feature>
<feature type="compositionally biased region" description="Polar residues" evidence="6">
    <location>
        <begin position="2408"/>
        <end position="2418"/>
    </location>
</feature>
<feature type="compositionally biased region" description="Polar residues" evidence="6">
    <location>
        <begin position="782"/>
        <end position="791"/>
    </location>
</feature>
<dbReference type="Pfam" id="PF01566">
    <property type="entry name" value="Nramp"/>
    <property type="match status" value="3"/>
</dbReference>
<evidence type="ECO:0000256" key="7">
    <source>
        <dbReference type="SAM" id="Phobius"/>
    </source>
</evidence>
<dbReference type="GO" id="GO:0015086">
    <property type="term" value="F:cadmium ion transmembrane transporter activity"/>
    <property type="evidence" value="ECO:0007669"/>
    <property type="project" value="TreeGrafter"/>
</dbReference>
<reference evidence="9 10" key="1">
    <citation type="submission" date="2019-01" db="EMBL/GenBank/DDBJ databases">
        <title>Sequencing of cultivated peanut Arachis hypogaea provides insights into genome evolution and oil improvement.</title>
        <authorList>
            <person name="Chen X."/>
        </authorList>
    </citation>
    <scope>NUCLEOTIDE SEQUENCE [LARGE SCALE GENOMIC DNA]</scope>
    <source>
        <strain evidence="10">cv. Fuhuasheng</strain>
        <tissue evidence="9">Leaves</tissue>
    </source>
</reference>
<feature type="region of interest" description="Disordered" evidence="6">
    <location>
        <begin position="2402"/>
        <end position="2456"/>
    </location>
</feature>
<feature type="region of interest" description="Disordered" evidence="6">
    <location>
        <begin position="569"/>
        <end position="635"/>
    </location>
</feature>
<feature type="compositionally biased region" description="Polar residues" evidence="6">
    <location>
        <begin position="737"/>
        <end position="750"/>
    </location>
</feature>
<comment type="caution">
    <text evidence="9">The sequence shown here is derived from an EMBL/GenBank/DDBJ whole genome shotgun (WGS) entry which is preliminary data.</text>
</comment>
<dbReference type="InterPro" id="IPR001046">
    <property type="entry name" value="NRAMP_fam"/>
</dbReference>
<feature type="compositionally biased region" description="Polar residues" evidence="6">
    <location>
        <begin position="2426"/>
        <end position="2435"/>
    </location>
</feature>
<feature type="transmembrane region" description="Helical" evidence="7">
    <location>
        <begin position="52"/>
        <end position="71"/>
    </location>
</feature>
<organism evidence="9 10">
    <name type="scientific">Arachis hypogaea</name>
    <name type="common">Peanut</name>
    <dbReference type="NCBI Taxonomy" id="3818"/>
    <lineage>
        <taxon>Eukaryota</taxon>
        <taxon>Viridiplantae</taxon>
        <taxon>Streptophyta</taxon>
        <taxon>Embryophyta</taxon>
        <taxon>Tracheophyta</taxon>
        <taxon>Spermatophyta</taxon>
        <taxon>Magnoliopsida</taxon>
        <taxon>eudicotyledons</taxon>
        <taxon>Gunneridae</taxon>
        <taxon>Pentapetalae</taxon>
        <taxon>rosids</taxon>
        <taxon>fabids</taxon>
        <taxon>Fabales</taxon>
        <taxon>Fabaceae</taxon>
        <taxon>Papilionoideae</taxon>
        <taxon>50 kb inversion clade</taxon>
        <taxon>dalbergioids sensu lato</taxon>
        <taxon>Dalbergieae</taxon>
        <taxon>Pterocarpus clade</taxon>
        <taxon>Arachis</taxon>
    </lineage>
</organism>
<feature type="transmembrane region" description="Helical" evidence="7">
    <location>
        <begin position="421"/>
        <end position="441"/>
    </location>
</feature>
<dbReference type="GO" id="GO:0005886">
    <property type="term" value="C:plasma membrane"/>
    <property type="evidence" value="ECO:0007669"/>
    <property type="project" value="TreeGrafter"/>
</dbReference>
<dbReference type="STRING" id="3818.A0A445BZZ4"/>
<feature type="transmembrane region" description="Helical" evidence="7">
    <location>
        <begin position="337"/>
        <end position="359"/>
    </location>
</feature>
<feature type="region of interest" description="Disordered" evidence="6">
    <location>
        <begin position="2196"/>
        <end position="2265"/>
    </location>
</feature>
<accession>A0A445BZZ4</accession>
<feature type="transmembrane region" description="Helical" evidence="7">
    <location>
        <begin position="271"/>
        <end position="289"/>
    </location>
</feature>
<feature type="compositionally biased region" description="Acidic residues" evidence="6">
    <location>
        <begin position="2209"/>
        <end position="2230"/>
    </location>
</feature>
<feature type="compositionally biased region" description="Polar residues" evidence="6">
    <location>
        <begin position="2364"/>
        <end position="2376"/>
    </location>
</feature>
<evidence type="ECO:0000256" key="4">
    <source>
        <dbReference type="ARBA" id="ARBA00022989"/>
    </source>
</evidence>
<feature type="compositionally biased region" description="Acidic residues" evidence="6">
    <location>
        <begin position="582"/>
        <end position="603"/>
    </location>
</feature>
<feature type="transmembrane region" description="Helical" evidence="7">
    <location>
        <begin position="2049"/>
        <end position="2068"/>
    </location>
</feature>
<name>A0A445BZZ4_ARAHY</name>
<feature type="region of interest" description="Disordered" evidence="6">
    <location>
        <begin position="775"/>
        <end position="799"/>
    </location>
</feature>
<feature type="region of interest" description="Disordered" evidence="6">
    <location>
        <begin position="2930"/>
        <end position="2951"/>
    </location>
</feature>
<feature type="transmembrane region" description="Helical" evidence="7">
    <location>
        <begin position="1844"/>
        <end position="1861"/>
    </location>
</feature>
<comment type="similarity">
    <text evidence="2">Belongs to the NRAMP (TC 2.A.55) family.</text>
</comment>
<evidence type="ECO:0000313" key="10">
    <source>
        <dbReference type="Proteomes" id="UP000289738"/>
    </source>
</evidence>
<evidence type="ECO:0000256" key="3">
    <source>
        <dbReference type="ARBA" id="ARBA00022692"/>
    </source>
</evidence>
<gene>
    <name evidence="9" type="ORF">Ahy_A08g040669</name>
</gene>
<proteinExistence type="inferred from homology"/>
<feature type="transmembrane region" description="Helical" evidence="7">
    <location>
        <begin position="14"/>
        <end position="32"/>
    </location>
</feature>
<feature type="transmembrane region" description="Helical" evidence="7">
    <location>
        <begin position="1663"/>
        <end position="1681"/>
    </location>
</feature>
<feature type="compositionally biased region" description="Polar residues" evidence="6">
    <location>
        <begin position="2234"/>
        <end position="2245"/>
    </location>
</feature>
<feature type="transmembrane region" description="Helical" evidence="7">
    <location>
        <begin position="2006"/>
        <end position="2028"/>
    </location>
</feature>
<protein>
    <recommendedName>
        <fullName evidence="8">PB1-like domain-containing protein</fullName>
    </recommendedName>
</protein>
<dbReference type="Proteomes" id="UP000289738">
    <property type="component" value="Chromosome A08"/>
</dbReference>
<feature type="transmembrane region" description="Helical" evidence="7">
    <location>
        <begin position="120"/>
        <end position="138"/>
    </location>
</feature>
<feature type="transmembrane region" description="Helical" evidence="7">
    <location>
        <begin position="1805"/>
        <end position="1824"/>
    </location>
</feature>